<dbReference type="GO" id="GO:0005886">
    <property type="term" value="C:plasma membrane"/>
    <property type="evidence" value="ECO:0007669"/>
    <property type="project" value="UniProtKB-SubCell"/>
</dbReference>
<proteinExistence type="inferred from homology"/>
<feature type="transmembrane region" description="Helical" evidence="9">
    <location>
        <begin position="285"/>
        <end position="306"/>
    </location>
</feature>
<comment type="subunit">
    <text evidence="9">Forms a complex with SecD. Part of the essential Sec protein translocation apparatus which comprises SecA, SecYEG and auxiliary proteins SecDF-YajC and YidC.</text>
</comment>
<evidence type="ECO:0000259" key="11">
    <source>
        <dbReference type="Pfam" id="PF02355"/>
    </source>
</evidence>
<dbReference type="GO" id="GO:0015450">
    <property type="term" value="F:protein-transporting ATPase activity"/>
    <property type="evidence" value="ECO:0007669"/>
    <property type="project" value="InterPro"/>
</dbReference>
<dbReference type="InterPro" id="IPR022645">
    <property type="entry name" value="SecD/SecF_bac"/>
</dbReference>
<dbReference type="PANTHER" id="PTHR30081:SF8">
    <property type="entry name" value="PROTEIN TRANSLOCASE SUBUNIT SECF"/>
    <property type="match status" value="1"/>
</dbReference>
<dbReference type="InterPro" id="IPR022813">
    <property type="entry name" value="SecD/SecF_arch_bac"/>
</dbReference>
<dbReference type="Proteomes" id="UP000471465">
    <property type="component" value="Unassembled WGS sequence"/>
</dbReference>
<dbReference type="HAMAP" id="MF_01464_B">
    <property type="entry name" value="SecF_B"/>
    <property type="match status" value="1"/>
</dbReference>
<dbReference type="Gene3D" id="1.20.1640.10">
    <property type="entry name" value="Multidrug efflux transporter AcrB transmembrane domain"/>
    <property type="match status" value="1"/>
</dbReference>
<reference evidence="12 13" key="1">
    <citation type="submission" date="2019-09" db="EMBL/GenBank/DDBJ databases">
        <title>Draft genome sequence of Psychrobacter nivimaris LAMA 639, in search for biotechnological relevant genes.</title>
        <authorList>
            <person name="Lima A.O.S."/>
            <person name="Staloch B.E.K."/>
            <person name="Freitas R.C."/>
            <person name="Niero H."/>
            <person name="Silva M.A.C."/>
        </authorList>
    </citation>
    <scope>NUCLEOTIDE SEQUENCE [LARGE SCALE GENOMIC DNA]</scope>
    <source>
        <strain evidence="12 13">LAMA 639</strain>
    </source>
</reference>
<comment type="function">
    <text evidence="9">Part of the Sec protein translocase complex. Interacts with the SecYEG preprotein conducting channel. SecDF uses the proton motive force (PMF) to complete protein translocation after the ATP-dependent function of SecA.</text>
</comment>
<organism evidence="12 13">
    <name type="scientific">Psychrobacter nivimaris</name>
    <dbReference type="NCBI Taxonomy" id="281738"/>
    <lineage>
        <taxon>Bacteria</taxon>
        <taxon>Pseudomonadati</taxon>
        <taxon>Pseudomonadota</taxon>
        <taxon>Gammaproteobacteria</taxon>
        <taxon>Moraxellales</taxon>
        <taxon>Moraxellaceae</taxon>
        <taxon>Psychrobacter</taxon>
    </lineage>
</organism>
<comment type="similarity">
    <text evidence="9">Belongs to the SecD/SecF family. SecF subfamily.</text>
</comment>
<dbReference type="NCBIfam" id="TIGR00966">
    <property type="entry name" value="transloc_SecF"/>
    <property type="match status" value="1"/>
</dbReference>
<evidence type="ECO:0000256" key="10">
    <source>
        <dbReference type="SAM" id="MobiDB-lite"/>
    </source>
</evidence>
<dbReference type="InterPro" id="IPR005665">
    <property type="entry name" value="SecF_bac"/>
</dbReference>
<evidence type="ECO:0000256" key="2">
    <source>
        <dbReference type="ARBA" id="ARBA00022448"/>
    </source>
</evidence>
<dbReference type="NCBIfam" id="TIGR00916">
    <property type="entry name" value="2A0604s01"/>
    <property type="match status" value="1"/>
</dbReference>
<evidence type="ECO:0000256" key="7">
    <source>
        <dbReference type="ARBA" id="ARBA00023010"/>
    </source>
</evidence>
<evidence type="ECO:0000256" key="5">
    <source>
        <dbReference type="ARBA" id="ARBA00022927"/>
    </source>
</evidence>
<dbReference type="PRINTS" id="PR01755">
    <property type="entry name" value="SECFTRNLCASE"/>
</dbReference>
<dbReference type="Pfam" id="PF07549">
    <property type="entry name" value="Sec_GG"/>
    <property type="match status" value="1"/>
</dbReference>
<protein>
    <recommendedName>
        <fullName evidence="9">Protein-export membrane protein SecF</fullName>
    </recommendedName>
</protein>
<keyword evidence="5 9" id="KW-0653">Protein transport</keyword>
<dbReference type="GO" id="GO:0006605">
    <property type="term" value="P:protein targeting"/>
    <property type="evidence" value="ECO:0007669"/>
    <property type="project" value="UniProtKB-UniRule"/>
</dbReference>
<evidence type="ECO:0000256" key="3">
    <source>
        <dbReference type="ARBA" id="ARBA00022475"/>
    </source>
</evidence>
<gene>
    <name evidence="9" type="primary">secF</name>
    <name evidence="12" type="ORF">FQV37_997</name>
</gene>
<accession>A0A6N7C3Y8</accession>
<dbReference type="GO" id="GO:0065002">
    <property type="term" value="P:intracellular protein transmembrane transport"/>
    <property type="evidence" value="ECO:0007669"/>
    <property type="project" value="UniProtKB-UniRule"/>
</dbReference>
<name>A0A6N7C3Y8_9GAMM</name>
<dbReference type="InterPro" id="IPR048634">
    <property type="entry name" value="SecD_SecF_C"/>
</dbReference>
<feature type="domain" description="Protein export membrane protein SecD/SecF C-terminal" evidence="11">
    <location>
        <begin position="213"/>
        <end position="387"/>
    </location>
</feature>
<comment type="subcellular location">
    <subcellularLocation>
        <location evidence="1 9">Cell membrane</location>
        <topology evidence="1 9">Multi-pass membrane protein</topology>
    </subcellularLocation>
</comment>
<evidence type="ECO:0000313" key="13">
    <source>
        <dbReference type="Proteomes" id="UP000471465"/>
    </source>
</evidence>
<keyword evidence="8 9" id="KW-0472">Membrane</keyword>
<dbReference type="SUPFAM" id="SSF82866">
    <property type="entry name" value="Multidrug efflux transporter AcrB transmembrane domain"/>
    <property type="match status" value="1"/>
</dbReference>
<keyword evidence="6 9" id="KW-1133">Transmembrane helix</keyword>
<feature type="transmembrane region" description="Helical" evidence="9">
    <location>
        <begin position="117"/>
        <end position="137"/>
    </location>
</feature>
<feature type="region of interest" description="Disordered" evidence="10">
    <location>
        <begin position="1"/>
        <end position="77"/>
    </location>
</feature>
<dbReference type="AlphaFoldDB" id="A0A6N7C3Y8"/>
<dbReference type="InterPro" id="IPR055344">
    <property type="entry name" value="SecD_SecF_C_bact"/>
</dbReference>
<dbReference type="Pfam" id="PF02355">
    <property type="entry name" value="SecD_SecF_C"/>
    <property type="match status" value="1"/>
</dbReference>
<keyword evidence="2 9" id="KW-0813">Transport</keyword>
<dbReference type="RefSeq" id="WP_134292521.1">
    <property type="nucleotide sequence ID" value="NZ_VZIZ01000002.1"/>
</dbReference>
<evidence type="ECO:0000256" key="9">
    <source>
        <dbReference type="HAMAP-Rule" id="MF_01464"/>
    </source>
</evidence>
<dbReference type="PANTHER" id="PTHR30081">
    <property type="entry name" value="PROTEIN-EXPORT MEMBRANE PROTEIN SEC"/>
    <property type="match status" value="1"/>
</dbReference>
<comment type="caution">
    <text evidence="12">The sequence shown here is derived from an EMBL/GenBank/DDBJ whole genome shotgun (WGS) entry which is preliminary data.</text>
</comment>
<evidence type="ECO:0000313" key="12">
    <source>
        <dbReference type="EMBL" id="KAF0570096.1"/>
    </source>
</evidence>
<feature type="transmembrane region" description="Helical" evidence="9">
    <location>
        <begin position="258"/>
        <end position="279"/>
    </location>
</feature>
<feature type="transmembrane region" description="Helical" evidence="9">
    <location>
        <begin position="359"/>
        <end position="381"/>
    </location>
</feature>
<feature type="transmembrane region" description="Helical" evidence="9">
    <location>
        <begin position="336"/>
        <end position="353"/>
    </location>
</feature>
<keyword evidence="13" id="KW-1185">Reference proteome</keyword>
<dbReference type="EMBL" id="VZIZ01000002">
    <property type="protein sequence ID" value="KAF0570096.1"/>
    <property type="molecule type" value="Genomic_DNA"/>
</dbReference>
<keyword evidence="7 9" id="KW-0811">Translocation</keyword>
<evidence type="ECO:0000256" key="8">
    <source>
        <dbReference type="ARBA" id="ARBA00023136"/>
    </source>
</evidence>
<evidence type="ECO:0000256" key="1">
    <source>
        <dbReference type="ARBA" id="ARBA00004651"/>
    </source>
</evidence>
<feature type="transmembrane region" description="Helical" evidence="9">
    <location>
        <begin position="230"/>
        <end position="251"/>
    </location>
</feature>
<keyword evidence="4 9" id="KW-0812">Transmembrane</keyword>
<evidence type="ECO:0000256" key="6">
    <source>
        <dbReference type="ARBA" id="ARBA00022989"/>
    </source>
</evidence>
<evidence type="ECO:0000256" key="4">
    <source>
        <dbReference type="ARBA" id="ARBA00022692"/>
    </source>
</evidence>
<keyword evidence="3 9" id="KW-1003">Cell membrane</keyword>
<sequence>MAIDNNNPLEQQNNPDRNGSNGETTNASTRRRNKPRRDGKGSNTKTNNPTTAKSGKSSSRRGGKGQNAKDSQALSTAVDSDVISGDAADDAAAVAEGGIKAVGNQRIIPFMKIEKPMALLSLFMVIGSIIAIAVNGLNLGLDFTGGVSADVRYEQPVEQVAVVQALADNGFDDAVVQYLGTREELLVRLPPQSDNVDGLSANLTQALALPSNTATISNVNIIGSQVGNEVYLNSVMALVLALVCMLGYVALRFQFKLSLGAVLSLFHDAVVTIGVFALFGFPFDLTVLAAVLALIGYSLNDTIVVYDRIRENFRRVRGITPEQTIDLSLTETLRRTIMTISTVLLVVLAMLFLGGDGLYWFSVALFIGLLAGTYSSTYIASSIPLRMGLSRDDFIVKVKPEFEEEIVTFNDPKMFEQDNV</sequence>
<dbReference type="GO" id="GO:0043952">
    <property type="term" value="P:protein transport by the Sec complex"/>
    <property type="evidence" value="ECO:0007669"/>
    <property type="project" value="UniProtKB-UniRule"/>
</dbReference>
<feature type="compositionally biased region" description="Polar residues" evidence="10">
    <location>
        <begin position="41"/>
        <end position="52"/>
    </location>
</feature>
<feature type="compositionally biased region" description="Polar residues" evidence="10">
    <location>
        <begin position="1"/>
        <end position="28"/>
    </location>
</feature>
<dbReference type="InterPro" id="IPR022646">
    <property type="entry name" value="SecD/SecF_CS"/>
</dbReference>